<evidence type="ECO:0000313" key="3">
    <source>
        <dbReference type="Proteomes" id="UP001437256"/>
    </source>
</evidence>
<dbReference type="Proteomes" id="UP001437256">
    <property type="component" value="Unassembled WGS sequence"/>
</dbReference>
<gene>
    <name evidence="2" type="ORF">AAF712_014706</name>
</gene>
<protein>
    <submittedName>
        <fullName evidence="2">Uncharacterized protein</fullName>
    </submittedName>
</protein>
<evidence type="ECO:0000256" key="1">
    <source>
        <dbReference type="SAM" id="MobiDB-lite"/>
    </source>
</evidence>
<comment type="caution">
    <text evidence="2">The sequence shown here is derived from an EMBL/GenBank/DDBJ whole genome shotgun (WGS) entry which is preliminary data.</text>
</comment>
<feature type="region of interest" description="Disordered" evidence="1">
    <location>
        <begin position="62"/>
        <end position="99"/>
    </location>
</feature>
<accession>A0ABR2ZBG6</accession>
<feature type="region of interest" description="Disordered" evidence="1">
    <location>
        <begin position="19"/>
        <end position="44"/>
    </location>
</feature>
<organism evidence="2 3">
    <name type="scientific">Marasmius tenuissimus</name>
    <dbReference type="NCBI Taxonomy" id="585030"/>
    <lineage>
        <taxon>Eukaryota</taxon>
        <taxon>Fungi</taxon>
        <taxon>Dikarya</taxon>
        <taxon>Basidiomycota</taxon>
        <taxon>Agaricomycotina</taxon>
        <taxon>Agaricomycetes</taxon>
        <taxon>Agaricomycetidae</taxon>
        <taxon>Agaricales</taxon>
        <taxon>Marasmiineae</taxon>
        <taxon>Marasmiaceae</taxon>
        <taxon>Marasmius</taxon>
    </lineage>
</organism>
<keyword evidence="3" id="KW-1185">Reference proteome</keyword>
<reference evidence="2 3" key="1">
    <citation type="submission" date="2024-05" db="EMBL/GenBank/DDBJ databases">
        <title>A draft genome resource for the thread blight pathogen Marasmius tenuissimus strain MS-2.</title>
        <authorList>
            <person name="Yulfo-Soto G.E."/>
            <person name="Baruah I.K."/>
            <person name="Amoako-Attah I."/>
            <person name="Bukari Y."/>
            <person name="Meinhardt L.W."/>
            <person name="Bailey B.A."/>
            <person name="Cohen S.P."/>
        </authorList>
    </citation>
    <scope>NUCLEOTIDE SEQUENCE [LARGE SCALE GENOMIC DNA]</scope>
    <source>
        <strain evidence="2 3">MS-2</strain>
    </source>
</reference>
<dbReference type="EMBL" id="JBBXMP010000294">
    <property type="protein sequence ID" value="KAL0058610.1"/>
    <property type="molecule type" value="Genomic_DNA"/>
</dbReference>
<evidence type="ECO:0000313" key="2">
    <source>
        <dbReference type="EMBL" id="KAL0058610.1"/>
    </source>
</evidence>
<feature type="compositionally biased region" description="Low complexity" evidence="1">
    <location>
        <begin position="71"/>
        <end position="99"/>
    </location>
</feature>
<sequence length="254" mass="27209">MSSCSSSPIADSGSFVSMAVSHSAPSTPSRNRVRAVNPSSPQTPSRIVLLDEFCQREREISATHNSCNQVPDAPLASPSAARSSHSAVPPASPSPTSAAVLPSDLTIVGNTQPSATPGRSNFSAYIVYSWENGGHGLFDTWEEVEVFCGGSSNVLKGFRDLQLADELCQEFCCSEIGELFRQPPSTGEFFVVLSRPKPGVYKNRALAVFCGTQYGGGSAQRLLCGLPEAWSTFRNWKKQGLITTTAARNPELFE</sequence>
<name>A0ABR2ZBG6_9AGAR</name>
<proteinExistence type="predicted"/>